<evidence type="ECO:0000313" key="2">
    <source>
        <dbReference type="EMBL" id="MPN59395.1"/>
    </source>
</evidence>
<dbReference type="AlphaFoldDB" id="A0A645J6Q3"/>
<proteinExistence type="predicted"/>
<dbReference type="Gene3D" id="3.40.50.1970">
    <property type="match status" value="1"/>
</dbReference>
<dbReference type="GO" id="GO:0016787">
    <property type="term" value="F:hydrolase activity"/>
    <property type="evidence" value="ECO:0007669"/>
    <property type="project" value="UniProtKB-KW"/>
</dbReference>
<dbReference type="GO" id="GO:0006189">
    <property type="term" value="P:'de novo' IMP biosynthetic process"/>
    <property type="evidence" value="ECO:0007669"/>
    <property type="project" value="InterPro"/>
</dbReference>
<evidence type="ECO:0000259" key="1">
    <source>
        <dbReference type="SMART" id="SM01001"/>
    </source>
</evidence>
<sequence length="68" mass="6658">MEGALASVVGGLVDKPIIAVPTSVGYGANFGGLSALLSMLNSCASGVSVVNIDNGFGAAYNASIINKL</sequence>
<dbReference type="PANTHER" id="PTHR43064:SF1">
    <property type="entry name" value="SLL1489 PROTEIN"/>
    <property type="match status" value="1"/>
</dbReference>
<accession>A0A645J6Q3</accession>
<reference evidence="2" key="1">
    <citation type="submission" date="2019-08" db="EMBL/GenBank/DDBJ databases">
        <authorList>
            <person name="Kucharzyk K."/>
            <person name="Murdoch R.W."/>
            <person name="Higgins S."/>
            <person name="Loffler F."/>
        </authorList>
    </citation>
    <scope>NUCLEOTIDE SEQUENCE</scope>
</reference>
<name>A0A645J6Q3_9ZZZZ</name>
<organism evidence="2">
    <name type="scientific">bioreactor metagenome</name>
    <dbReference type="NCBI Taxonomy" id="1076179"/>
    <lineage>
        <taxon>unclassified sequences</taxon>
        <taxon>metagenomes</taxon>
        <taxon>ecological metagenomes</taxon>
    </lineage>
</organism>
<dbReference type="PANTHER" id="PTHR43064">
    <property type="entry name" value="PHOSPHORIBOSYLAMINOIMIDAZOLE CARBOXYLASE-RELATED"/>
    <property type="match status" value="1"/>
</dbReference>
<protein>
    <submittedName>
        <fullName evidence="2">Pyridinium-3,5-biscarboxylic acid mononucleotide synthase</fullName>
        <ecNumber evidence="2">3.-.-.-</ecNumber>
    </submittedName>
</protein>
<dbReference type="SMART" id="SM01001">
    <property type="entry name" value="AIRC"/>
    <property type="match status" value="1"/>
</dbReference>
<keyword evidence="2" id="KW-0378">Hydrolase</keyword>
<dbReference type="EMBL" id="VSSQ01133358">
    <property type="protein sequence ID" value="MPN59395.1"/>
    <property type="molecule type" value="Genomic_DNA"/>
</dbReference>
<dbReference type="EC" id="3.-.-.-" evidence="2"/>
<comment type="caution">
    <text evidence="2">The sequence shown here is derived from an EMBL/GenBank/DDBJ whole genome shotgun (WGS) entry which is preliminary data.</text>
</comment>
<feature type="domain" description="PurE" evidence="1">
    <location>
        <begin position="1"/>
        <end position="68"/>
    </location>
</feature>
<dbReference type="SUPFAM" id="SSF52255">
    <property type="entry name" value="N5-CAIR mutase (phosphoribosylaminoimidazole carboxylase, PurE)"/>
    <property type="match status" value="1"/>
</dbReference>
<gene>
    <name evidence="2" type="primary">larB_17</name>
    <name evidence="2" type="ORF">SDC9_207116</name>
</gene>
<dbReference type="InterPro" id="IPR039476">
    <property type="entry name" value="P2CMN_synthase_LarB"/>
</dbReference>
<dbReference type="InterPro" id="IPR000031">
    <property type="entry name" value="PurE_dom"/>
</dbReference>